<feature type="signal peptide" evidence="1">
    <location>
        <begin position="1"/>
        <end position="19"/>
    </location>
</feature>
<dbReference type="PANTHER" id="PTHR46825">
    <property type="entry name" value="D-ALANYL-D-ALANINE-CARBOXYPEPTIDASE/ENDOPEPTIDASE AMPH"/>
    <property type="match status" value="1"/>
</dbReference>
<evidence type="ECO:0000313" key="4">
    <source>
        <dbReference type="Proteomes" id="UP000321464"/>
    </source>
</evidence>
<dbReference type="SUPFAM" id="SSF56601">
    <property type="entry name" value="beta-lactamase/transpeptidase-like"/>
    <property type="match status" value="1"/>
</dbReference>
<dbReference type="InterPro" id="IPR050491">
    <property type="entry name" value="AmpC-like"/>
</dbReference>
<dbReference type="InterPro" id="IPR012338">
    <property type="entry name" value="Beta-lactam/transpept-like"/>
</dbReference>
<reference evidence="3 4" key="1">
    <citation type="submission" date="2019-07" db="EMBL/GenBank/DDBJ databases">
        <title>Whole genome shotgun sequence of Novosphingobium sediminis NBRC 106119.</title>
        <authorList>
            <person name="Hosoyama A."/>
            <person name="Uohara A."/>
            <person name="Ohji S."/>
            <person name="Ichikawa N."/>
        </authorList>
    </citation>
    <scope>NUCLEOTIDE SEQUENCE [LARGE SCALE GENOMIC DNA]</scope>
    <source>
        <strain evidence="3 4">NBRC 106119</strain>
    </source>
</reference>
<dbReference type="InterPro" id="IPR001466">
    <property type="entry name" value="Beta-lactam-related"/>
</dbReference>
<dbReference type="Proteomes" id="UP000321464">
    <property type="component" value="Unassembled WGS sequence"/>
</dbReference>
<keyword evidence="4" id="KW-1185">Reference proteome</keyword>
<evidence type="ECO:0000259" key="2">
    <source>
        <dbReference type="Pfam" id="PF00144"/>
    </source>
</evidence>
<keyword evidence="1" id="KW-0732">Signal</keyword>
<organism evidence="3 4">
    <name type="scientific">Novosphingobium sediminis</name>
    <dbReference type="NCBI Taxonomy" id="707214"/>
    <lineage>
        <taxon>Bacteria</taxon>
        <taxon>Pseudomonadati</taxon>
        <taxon>Pseudomonadota</taxon>
        <taxon>Alphaproteobacteria</taxon>
        <taxon>Sphingomonadales</taxon>
        <taxon>Sphingomonadaceae</taxon>
        <taxon>Novosphingobium</taxon>
    </lineage>
</organism>
<dbReference type="RefSeq" id="WP_218033241.1">
    <property type="nucleotide sequence ID" value="NZ_BJYR01000005.1"/>
</dbReference>
<name>A0A512AGU5_9SPHN</name>
<evidence type="ECO:0000256" key="1">
    <source>
        <dbReference type="SAM" id="SignalP"/>
    </source>
</evidence>
<evidence type="ECO:0000313" key="3">
    <source>
        <dbReference type="EMBL" id="GEN98913.1"/>
    </source>
</evidence>
<proteinExistence type="predicted"/>
<feature type="chain" id="PRO_5021824800" description="Beta-lactamase-related domain-containing protein" evidence="1">
    <location>
        <begin position="20"/>
        <end position="664"/>
    </location>
</feature>
<feature type="domain" description="Beta-lactamase-related" evidence="2">
    <location>
        <begin position="204"/>
        <end position="529"/>
    </location>
</feature>
<gene>
    <name evidence="3" type="ORF">NSE01_07460</name>
</gene>
<dbReference type="Gene3D" id="3.40.710.10">
    <property type="entry name" value="DD-peptidase/beta-lactamase superfamily"/>
    <property type="match status" value="1"/>
</dbReference>
<dbReference type="PANTHER" id="PTHR46825:SF15">
    <property type="entry name" value="BETA-LACTAMASE-RELATED DOMAIN-CONTAINING PROTEIN"/>
    <property type="match status" value="1"/>
</dbReference>
<sequence length="664" mass="70750">MRKLWLAGMLAGLSAAALAAPALADTPPAAIAAPSDATTTAPGGSTVLLPAGWTATTAAKVLTLRTPEPDLKVVIVDVGAAADAKAAAAAAWAVYAPTRAHPFKLLTARPPRNGWEEAAVIDYETSPAEHLAQTAIARRLGTAWTVLIIDGSEATLEKRAGAVGQIVPSLRPAGYARESFAGKTANPLDPARVQQLIDFVKRNAEAMHIPGVGLALYSGGKIVYEGGVGVKELGKPDPVDAHTRFMIASNTKSMATLLLAELVSEGKLRWDQPVTEVYPAFRLGSDATTKSVQIRHLVCACTGLPRKDMEWVFNTTAQTPASDTFRQLALTEPTSKFGEAFQYNNLMASAAGYVAAHLYYPDMELGAAFDRAVKEHVWQPLGMADSTMVMDEALAADHASPHGDDIDGRPAVEPQDLNRAIAPFRPAGGAWSSPHDMILYMKNELDQGVLPSGKRLLSAEALLARRARGVPVGEDHWYGMGLMEDASTGVSVIHHGGDLMGYHSEMFAIPAAGVAAVILTNADNGPFLRRVFQRRLLEVLYDGKPEAQGDADAVVKRIAAEQAEFRSKVQLPGDTAILASLAARYGSPELGTLRLVLEKGYVRGFTPAWNSLMTTRRNDDGTVSLVSIDPGWIGGNEMLIGVANGKRTLTVRDGQHVYVFTEVS</sequence>
<accession>A0A512AGU5</accession>
<dbReference type="EMBL" id="BJYR01000005">
    <property type="protein sequence ID" value="GEN98913.1"/>
    <property type="molecule type" value="Genomic_DNA"/>
</dbReference>
<dbReference type="Pfam" id="PF00144">
    <property type="entry name" value="Beta-lactamase"/>
    <property type="match status" value="1"/>
</dbReference>
<protein>
    <recommendedName>
        <fullName evidence="2">Beta-lactamase-related domain-containing protein</fullName>
    </recommendedName>
</protein>
<comment type="caution">
    <text evidence="3">The sequence shown here is derived from an EMBL/GenBank/DDBJ whole genome shotgun (WGS) entry which is preliminary data.</text>
</comment>
<dbReference type="AlphaFoldDB" id="A0A512AGU5"/>